<proteinExistence type="predicted"/>
<dbReference type="RefSeq" id="WP_014642902.1">
    <property type="nucleotide sequence ID" value="NC_017668.1"/>
</dbReference>
<accession>I0JLI8</accession>
<reference evidence="2 3" key="1">
    <citation type="journal article" date="2013" name="Environ. Microbiol.">
        <title>Chloride and organic osmolytes: a hybrid strategy to cope with elevated salinities by the moderately halophilic, chloride-dependent bacterium Halobacillus halophilus.</title>
        <authorList>
            <person name="Saum S.H."/>
            <person name="Pfeiffer F."/>
            <person name="Palm P."/>
            <person name="Rampp M."/>
            <person name="Schuster S.C."/>
            <person name="Muller V."/>
            <person name="Oesterhelt D."/>
        </authorList>
    </citation>
    <scope>NUCLEOTIDE SEQUENCE [LARGE SCALE GENOMIC DNA]</scope>
    <source>
        <strain evidence="3">ATCC 35676 / DSM 2266 / JCM 20832 / KCTC 3685 / LMG 17431 / NBRC 102448 / NCIMB 2269</strain>
    </source>
</reference>
<name>I0JLI8_HALH3</name>
<dbReference type="HOGENOM" id="CLU_1400776_0_0_9"/>
<dbReference type="AlphaFoldDB" id="I0JLI8"/>
<gene>
    <name evidence="2" type="ordered locus">HBHAL_2658</name>
</gene>
<dbReference type="KEGG" id="hhd:HBHAL_2658"/>
<dbReference type="eggNOG" id="COG1451">
    <property type="taxonomic scope" value="Bacteria"/>
</dbReference>
<dbReference type="Pfam" id="PF01863">
    <property type="entry name" value="YgjP-like"/>
    <property type="match status" value="1"/>
</dbReference>
<dbReference type="EMBL" id="HE717023">
    <property type="protein sequence ID" value="CCG45008.1"/>
    <property type="molecule type" value="Genomic_DNA"/>
</dbReference>
<evidence type="ECO:0000313" key="2">
    <source>
        <dbReference type="EMBL" id="CCG45008.1"/>
    </source>
</evidence>
<protein>
    <recommendedName>
        <fullName evidence="1">YgjP-like metallopeptidase domain-containing protein</fullName>
    </recommendedName>
</protein>
<dbReference type="InterPro" id="IPR002725">
    <property type="entry name" value="YgjP-like_metallopeptidase"/>
</dbReference>
<sequence>MPELTIEDRKIHYDLHTKPTIYYVKIYMDELNGAQVTAPEKRKPELIEAFLQKKAAWMKETWESHHTDLYHVDHLSLEDGQKINYLGRAYQLILEEGNEFAFSFNKGKFLFTYPEDEKEDEVSKQLIGLAKEWLREKSEKKFSDLHSRTISSEEDAARLGKKGEDAIVLNWRLIQQPKESIKEKIQKLIDEETC</sequence>
<evidence type="ECO:0000259" key="1">
    <source>
        <dbReference type="Pfam" id="PF01863"/>
    </source>
</evidence>
<dbReference type="Proteomes" id="UP000007397">
    <property type="component" value="Chromosome"/>
</dbReference>
<feature type="domain" description="YgjP-like metallopeptidase" evidence="1">
    <location>
        <begin position="23"/>
        <end position="181"/>
    </location>
</feature>
<dbReference type="PATRIC" id="fig|866895.3.peg.1676"/>
<evidence type="ECO:0000313" key="3">
    <source>
        <dbReference type="Proteomes" id="UP000007397"/>
    </source>
</evidence>
<keyword evidence="3" id="KW-1185">Reference proteome</keyword>
<organism evidence="2 3">
    <name type="scientific">Halobacillus halophilus (strain ATCC 35676 / DSM 2266 / JCM 20832 / KCTC 3685 / LMG 17431 / NBRC 102448 / NCIMB 2269)</name>
    <name type="common">Sporosarcina halophila</name>
    <dbReference type="NCBI Taxonomy" id="866895"/>
    <lineage>
        <taxon>Bacteria</taxon>
        <taxon>Bacillati</taxon>
        <taxon>Bacillota</taxon>
        <taxon>Bacilli</taxon>
        <taxon>Bacillales</taxon>
        <taxon>Bacillaceae</taxon>
        <taxon>Halobacillus</taxon>
    </lineage>
</organism>